<comment type="subcellular location">
    <subcellularLocation>
        <location evidence="1">Cell membrane</location>
        <topology evidence="1">Multi-pass membrane protein</topology>
    </subcellularLocation>
</comment>
<evidence type="ECO:0000256" key="2">
    <source>
        <dbReference type="ARBA" id="ARBA00007430"/>
    </source>
</evidence>
<sequence>MGKLKQRFAGRRGTLAKNTFFLYILIFSSYVLGAITIPYQTRVMGPQIYGKLNWAIATMAYFALLVDFGYMLSGTEQVARNRENREEIERIVGGITINKVVTVLIGLVVLVPLAFTWSKMNTDPWFYILVYFSTVSASFMLDFFYRGIEQMKVITMRTVGIRVIFTICIFIFLREPADYWVVPAMSLIGDLLSLGFVYYYMVRKLGYRIVFPNWRYCWKLARYSSIFFYSRVAASVYSSTNMFLVGIINPVGALITGAYASADKILQTMRLGLGPIADSLYPYMVRNRDFKLLKKLLIWLMPPVVIGATIIAIWAEPICVFILGSEYAQAGELLRLMMPIFVVTLPIFLLSFPTLGAMGHSRAVNNSVFAACAVHVVLLAVLYATSTLSAKSIIWCTLFTQIIELAYCVAAIYKYRAELKPAEAEPQATDAHLDVTEARSESACEEEE</sequence>
<dbReference type="EMBL" id="JASXSX010000001">
    <property type="protein sequence ID" value="MDT3767220.1"/>
    <property type="molecule type" value="Genomic_DNA"/>
</dbReference>
<reference evidence="9 10" key="1">
    <citation type="submission" date="2023-06" db="EMBL/GenBank/DDBJ databases">
        <title>Draft genome sequence of Gleimia hominis type strain CCUG 57540T.</title>
        <authorList>
            <person name="Salva-Serra F."/>
            <person name="Cardew S."/>
            <person name="Jensie Markopoulos S."/>
            <person name="Ohlen M."/>
            <person name="Inganas E."/>
            <person name="Svensson-Stadler L."/>
            <person name="Moore E.R.B."/>
        </authorList>
    </citation>
    <scope>NUCLEOTIDE SEQUENCE [LARGE SCALE GENOMIC DNA]</scope>
    <source>
        <strain evidence="9 10">CCUG 57540</strain>
    </source>
</reference>
<gene>
    <name evidence="9" type="ORF">QS713_03950</name>
</gene>
<dbReference type="PANTHER" id="PTHR30250">
    <property type="entry name" value="PST FAMILY PREDICTED COLANIC ACID TRANSPORTER"/>
    <property type="match status" value="1"/>
</dbReference>
<dbReference type="InterPro" id="IPR050833">
    <property type="entry name" value="Poly_Biosynth_Transport"/>
</dbReference>
<keyword evidence="3" id="KW-1003">Cell membrane</keyword>
<feature type="transmembrane region" description="Helical" evidence="8">
    <location>
        <begin position="154"/>
        <end position="173"/>
    </location>
</feature>
<feature type="transmembrane region" description="Helical" evidence="8">
    <location>
        <begin position="392"/>
        <end position="413"/>
    </location>
</feature>
<feature type="region of interest" description="Disordered" evidence="7">
    <location>
        <begin position="423"/>
        <end position="448"/>
    </location>
</feature>
<feature type="transmembrane region" description="Helical" evidence="8">
    <location>
        <begin position="336"/>
        <end position="356"/>
    </location>
</feature>
<evidence type="ECO:0000256" key="1">
    <source>
        <dbReference type="ARBA" id="ARBA00004651"/>
    </source>
</evidence>
<proteinExistence type="inferred from homology"/>
<evidence type="ECO:0000256" key="3">
    <source>
        <dbReference type="ARBA" id="ARBA00022475"/>
    </source>
</evidence>
<accession>A0ABU3IA20</accession>
<dbReference type="InterPro" id="IPR002797">
    <property type="entry name" value="Polysacc_synth"/>
</dbReference>
<evidence type="ECO:0000256" key="4">
    <source>
        <dbReference type="ARBA" id="ARBA00022692"/>
    </source>
</evidence>
<dbReference type="RefSeq" id="WP_313272599.1">
    <property type="nucleotide sequence ID" value="NZ_JASXSX010000001.1"/>
</dbReference>
<dbReference type="Pfam" id="PF01943">
    <property type="entry name" value="Polysacc_synt"/>
    <property type="match status" value="1"/>
</dbReference>
<feature type="transmembrane region" description="Helical" evidence="8">
    <location>
        <begin position="125"/>
        <end position="145"/>
    </location>
</feature>
<feature type="transmembrane region" description="Helical" evidence="8">
    <location>
        <begin position="91"/>
        <end position="113"/>
    </location>
</feature>
<feature type="compositionally biased region" description="Basic and acidic residues" evidence="7">
    <location>
        <begin position="431"/>
        <end position="442"/>
    </location>
</feature>
<evidence type="ECO:0000256" key="5">
    <source>
        <dbReference type="ARBA" id="ARBA00022989"/>
    </source>
</evidence>
<comment type="similarity">
    <text evidence="2">Belongs to the polysaccharide synthase family.</text>
</comment>
<feature type="transmembrane region" description="Helical" evidence="8">
    <location>
        <begin position="368"/>
        <end position="386"/>
    </location>
</feature>
<evidence type="ECO:0000313" key="10">
    <source>
        <dbReference type="Proteomes" id="UP001247542"/>
    </source>
</evidence>
<protein>
    <submittedName>
        <fullName evidence="9">Oligosaccharide flippase family protein</fullName>
    </submittedName>
</protein>
<keyword evidence="6 8" id="KW-0472">Membrane</keyword>
<evidence type="ECO:0000256" key="8">
    <source>
        <dbReference type="SAM" id="Phobius"/>
    </source>
</evidence>
<feature type="transmembrane region" description="Helical" evidence="8">
    <location>
        <begin position="179"/>
        <end position="200"/>
    </location>
</feature>
<feature type="transmembrane region" description="Helical" evidence="8">
    <location>
        <begin position="296"/>
        <end position="324"/>
    </location>
</feature>
<evidence type="ECO:0000256" key="6">
    <source>
        <dbReference type="ARBA" id="ARBA00023136"/>
    </source>
</evidence>
<organism evidence="9 10">
    <name type="scientific">Gleimia hominis</name>
    <dbReference type="NCBI Taxonomy" id="595468"/>
    <lineage>
        <taxon>Bacteria</taxon>
        <taxon>Bacillati</taxon>
        <taxon>Actinomycetota</taxon>
        <taxon>Actinomycetes</taxon>
        <taxon>Actinomycetales</taxon>
        <taxon>Actinomycetaceae</taxon>
        <taxon>Gleimia</taxon>
    </lineage>
</organism>
<dbReference type="Proteomes" id="UP001247542">
    <property type="component" value="Unassembled WGS sequence"/>
</dbReference>
<keyword evidence="10" id="KW-1185">Reference proteome</keyword>
<dbReference type="PANTHER" id="PTHR30250:SF10">
    <property type="entry name" value="LIPOPOLYSACCHARIDE BIOSYNTHESIS PROTEIN WZXC"/>
    <property type="match status" value="1"/>
</dbReference>
<name>A0ABU3IA20_9ACTO</name>
<evidence type="ECO:0000256" key="7">
    <source>
        <dbReference type="SAM" id="MobiDB-lite"/>
    </source>
</evidence>
<feature type="transmembrane region" description="Helical" evidence="8">
    <location>
        <begin position="20"/>
        <end position="40"/>
    </location>
</feature>
<feature type="transmembrane region" description="Helical" evidence="8">
    <location>
        <begin position="52"/>
        <end position="70"/>
    </location>
</feature>
<evidence type="ECO:0000313" key="9">
    <source>
        <dbReference type="EMBL" id="MDT3767220.1"/>
    </source>
</evidence>
<keyword evidence="4 8" id="KW-0812">Transmembrane</keyword>
<keyword evidence="5 8" id="KW-1133">Transmembrane helix</keyword>
<comment type="caution">
    <text evidence="9">The sequence shown here is derived from an EMBL/GenBank/DDBJ whole genome shotgun (WGS) entry which is preliminary data.</text>
</comment>